<keyword evidence="13" id="KW-1185">Reference proteome</keyword>
<dbReference type="Gene3D" id="3.30.470.30">
    <property type="entry name" value="DNA ligase/mRNA capping enzyme"/>
    <property type="match status" value="1"/>
</dbReference>
<sequence>MRHVNKILLIFLVMIHALAMNALATDQEFAKKRIQKLSSEITRHDYLYYVLGKPEISDKAYDQLFDELVRLEKEFPDLVLQDSPSKRVGSELDNAFPQVPHNPPMLSLEKCYSAEEVISWAKKTQAKAGEKLSFVLEEKIDGTAIELIYKEGVLICASTRGNGKTGYDITNNARTIRPLPLRLNPPLSFTVRGEVFIKKADFARLVRESGASYDSARNLAAGALRKKNSSETAKIPLDIFLFEAVCGDTDDKTAHSDLLVLLTELGFRTNPNHQTVSNISDIKKYIEDAILRRDTLAYEIDGLVVKVNEMRTRKSLGSTERFPRWAVAYKFKSPEDETVVESIDLQVGRLGRITPVAKLRTVRIRGTDITRATLHNQDYISQLELAVGDTVKISRRGHVIPAVDQVVEKNTLGNAIFQMPTKCPVCKTLLKIKGKHHFCPNTDCPEQVKARLIWFSKKMKIKYLGPKTTGLLISQKQIQYPEDIYTLSAEDLKNLKGLGEKKSGSIAASIEKSKNNPFQVVLFALGIRGLGTKNIRLLTTAGLDSVDKILKAGTRGLSQIKGIGNHTASQIISGFTPRIMKTVKALKNAGLAL</sequence>
<evidence type="ECO:0000256" key="2">
    <source>
        <dbReference type="ARBA" id="ARBA00022705"/>
    </source>
</evidence>
<evidence type="ECO:0000256" key="6">
    <source>
        <dbReference type="ARBA" id="ARBA00023027"/>
    </source>
</evidence>
<dbReference type="CDD" id="cd00114">
    <property type="entry name" value="LIGANc"/>
    <property type="match status" value="1"/>
</dbReference>
<dbReference type="Proteomes" id="UP000663722">
    <property type="component" value="Chromosome"/>
</dbReference>
<dbReference type="Pfam" id="PF12826">
    <property type="entry name" value="HHH_2"/>
    <property type="match status" value="1"/>
</dbReference>
<feature type="domain" description="NAD-dependent DNA ligase N-terminal" evidence="11">
    <location>
        <begin position="29"/>
        <end position="460"/>
    </location>
</feature>
<evidence type="ECO:0000313" key="13">
    <source>
        <dbReference type="Proteomes" id="UP000663722"/>
    </source>
</evidence>
<evidence type="ECO:0000256" key="10">
    <source>
        <dbReference type="SAM" id="SignalP"/>
    </source>
</evidence>
<dbReference type="EC" id="6.5.1.2" evidence="9"/>
<dbReference type="EMBL" id="CP061800">
    <property type="protein sequence ID" value="QTA93713.1"/>
    <property type="molecule type" value="Genomic_DNA"/>
</dbReference>
<dbReference type="GO" id="GO:0046872">
    <property type="term" value="F:metal ion binding"/>
    <property type="evidence" value="ECO:0007669"/>
    <property type="project" value="UniProtKB-KW"/>
</dbReference>
<keyword evidence="4 9" id="KW-0227">DNA damage</keyword>
<feature type="signal peptide" evidence="10">
    <location>
        <begin position="1"/>
        <end position="24"/>
    </location>
</feature>
<dbReference type="InterPro" id="IPR001679">
    <property type="entry name" value="DNA_ligase"/>
</dbReference>
<dbReference type="KEGG" id="dmm:dnm_098170"/>
<comment type="catalytic activity">
    <reaction evidence="8 9">
        <text>NAD(+) + (deoxyribonucleotide)n-3'-hydroxyl + 5'-phospho-(deoxyribonucleotide)m = (deoxyribonucleotide)n+m + AMP + beta-nicotinamide D-nucleotide.</text>
        <dbReference type="EC" id="6.5.1.2"/>
    </reaction>
</comment>
<dbReference type="AlphaFoldDB" id="A0A975BXW7"/>
<feature type="chain" id="PRO_5037171467" description="DNA ligase" evidence="10">
    <location>
        <begin position="25"/>
        <end position="593"/>
    </location>
</feature>
<feature type="binding site" evidence="9">
    <location>
        <position position="444"/>
    </location>
    <ligand>
        <name>Zn(2+)</name>
        <dbReference type="ChEBI" id="CHEBI:29105"/>
    </ligand>
</feature>
<dbReference type="PIRSF" id="PIRSF001604">
    <property type="entry name" value="LigA"/>
    <property type="match status" value="1"/>
</dbReference>
<dbReference type="Pfam" id="PF03120">
    <property type="entry name" value="OB_DNA_ligase"/>
    <property type="match status" value="1"/>
</dbReference>
<dbReference type="PANTHER" id="PTHR23389">
    <property type="entry name" value="CHROMOSOME TRANSMISSION FIDELITY FACTOR 18"/>
    <property type="match status" value="1"/>
</dbReference>
<keyword evidence="3 9" id="KW-0479">Metal-binding</keyword>
<dbReference type="Pfam" id="PF01653">
    <property type="entry name" value="DNA_ligase_aden"/>
    <property type="match status" value="1"/>
</dbReference>
<dbReference type="InterPro" id="IPR004150">
    <property type="entry name" value="NAD_DNA_ligase_OB"/>
</dbReference>
<dbReference type="Pfam" id="PF22745">
    <property type="entry name" value="Nlig-Ia"/>
    <property type="match status" value="1"/>
</dbReference>
<organism evidence="12 13">
    <name type="scientific">Desulfonema magnum</name>
    <dbReference type="NCBI Taxonomy" id="45655"/>
    <lineage>
        <taxon>Bacteria</taxon>
        <taxon>Pseudomonadati</taxon>
        <taxon>Thermodesulfobacteriota</taxon>
        <taxon>Desulfobacteria</taxon>
        <taxon>Desulfobacterales</taxon>
        <taxon>Desulfococcaceae</taxon>
        <taxon>Desulfonema</taxon>
    </lineage>
</organism>
<evidence type="ECO:0000259" key="11">
    <source>
        <dbReference type="SMART" id="SM00532"/>
    </source>
</evidence>
<evidence type="ECO:0000256" key="9">
    <source>
        <dbReference type="HAMAP-Rule" id="MF_01588"/>
    </source>
</evidence>
<feature type="binding site" evidence="9">
    <location>
        <position position="306"/>
    </location>
    <ligand>
        <name>NAD(+)</name>
        <dbReference type="ChEBI" id="CHEBI:57540"/>
    </ligand>
</feature>
<evidence type="ECO:0000313" key="12">
    <source>
        <dbReference type="EMBL" id="QTA93713.1"/>
    </source>
</evidence>
<dbReference type="InterPro" id="IPR013840">
    <property type="entry name" value="DNAligase_N"/>
</dbReference>
<dbReference type="SUPFAM" id="SSF47781">
    <property type="entry name" value="RuvA domain 2-like"/>
    <property type="match status" value="1"/>
</dbReference>
<feature type="binding site" evidence="9">
    <location>
        <position position="194"/>
    </location>
    <ligand>
        <name>NAD(+)</name>
        <dbReference type="ChEBI" id="CHEBI:57540"/>
    </ligand>
</feature>
<keyword evidence="5 9" id="KW-0862">Zinc</keyword>
<keyword evidence="2 9" id="KW-0235">DNA replication</keyword>
<dbReference type="NCBIfam" id="TIGR00575">
    <property type="entry name" value="dnlj"/>
    <property type="match status" value="1"/>
</dbReference>
<dbReference type="GO" id="GO:0006281">
    <property type="term" value="P:DNA repair"/>
    <property type="evidence" value="ECO:0007669"/>
    <property type="project" value="UniProtKB-KW"/>
</dbReference>
<keyword evidence="9" id="KW-0464">Manganese</keyword>
<dbReference type="InterPro" id="IPR013839">
    <property type="entry name" value="DNAligase_adenylation"/>
</dbReference>
<evidence type="ECO:0000256" key="1">
    <source>
        <dbReference type="ARBA" id="ARBA00022598"/>
    </source>
</evidence>
<feature type="active site" description="N6-AMP-lysine intermediate" evidence="9">
    <location>
        <position position="139"/>
    </location>
</feature>
<dbReference type="SUPFAM" id="SSF50249">
    <property type="entry name" value="Nucleic acid-binding proteins"/>
    <property type="match status" value="1"/>
</dbReference>
<protein>
    <recommendedName>
        <fullName evidence="9">DNA ligase</fullName>
        <ecNumber evidence="9">6.5.1.2</ecNumber>
    </recommendedName>
    <alternativeName>
        <fullName evidence="9">Polydeoxyribonucleotide synthase [NAD(+)]</fullName>
    </alternativeName>
</protein>
<comment type="function">
    <text evidence="9">DNA ligase that catalyzes the formation of phosphodiester linkages between 5'-phosphoryl and 3'-hydroxyl groups in double-stranded DNA using NAD as a coenzyme and as the energy source for the reaction. It is essential for DNA replication and repair of damaged DNA.</text>
</comment>
<keyword evidence="9" id="KW-0460">Magnesium</keyword>
<feature type="binding site" evidence="9">
    <location>
        <position position="160"/>
    </location>
    <ligand>
        <name>NAD(+)</name>
        <dbReference type="ChEBI" id="CHEBI:57540"/>
    </ligand>
</feature>
<dbReference type="GO" id="GO:0006260">
    <property type="term" value="P:DNA replication"/>
    <property type="evidence" value="ECO:0007669"/>
    <property type="project" value="UniProtKB-KW"/>
</dbReference>
<dbReference type="PANTHER" id="PTHR23389:SF9">
    <property type="entry name" value="DNA LIGASE"/>
    <property type="match status" value="1"/>
</dbReference>
<dbReference type="Pfam" id="PF14520">
    <property type="entry name" value="HHH_5"/>
    <property type="match status" value="1"/>
</dbReference>
<dbReference type="GO" id="GO:0003911">
    <property type="term" value="F:DNA ligase (NAD+) activity"/>
    <property type="evidence" value="ECO:0007669"/>
    <property type="project" value="UniProtKB-UniRule"/>
</dbReference>
<keyword evidence="6 9" id="KW-0520">NAD</keyword>
<keyword evidence="1 9" id="KW-0436">Ligase</keyword>
<reference evidence="12" key="1">
    <citation type="journal article" date="2021" name="Microb. Physiol.">
        <title>Proteogenomic Insights into the Physiology of Marine, Sulfate-Reducing, Filamentous Desulfonema limicola and Desulfonema magnum.</title>
        <authorList>
            <person name="Schnaars V."/>
            <person name="Wohlbrand L."/>
            <person name="Scheve S."/>
            <person name="Hinrichs C."/>
            <person name="Reinhardt R."/>
            <person name="Rabus R."/>
        </authorList>
    </citation>
    <scope>NUCLEOTIDE SEQUENCE</scope>
    <source>
        <strain evidence="12">4be13</strain>
    </source>
</reference>
<evidence type="ECO:0000256" key="5">
    <source>
        <dbReference type="ARBA" id="ARBA00022833"/>
    </source>
</evidence>
<feature type="binding site" evidence="9">
    <location>
        <position position="137"/>
    </location>
    <ligand>
        <name>NAD(+)</name>
        <dbReference type="ChEBI" id="CHEBI:57540"/>
    </ligand>
</feature>
<proteinExistence type="inferred from homology"/>
<dbReference type="InterPro" id="IPR010994">
    <property type="entry name" value="RuvA_2-like"/>
</dbReference>
<gene>
    <name evidence="12" type="primary">ligA2</name>
    <name evidence="9" type="synonym">ligA</name>
    <name evidence="12" type="ORF">dnm_098170</name>
</gene>
<feature type="binding site" evidence="9">
    <location>
        <position position="423"/>
    </location>
    <ligand>
        <name>Zn(2+)</name>
        <dbReference type="ChEBI" id="CHEBI:29105"/>
    </ligand>
</feature>
<dbReference type="GO" id="GO:0005829">
    <property type="term" value="C:cytosol"/>
    <property type="evidence" value="ECO:0007669"/>
    <property type="project" value="TreeGrafter"/>
</dbReference>
<evidence type="ECO:0000256" key="4">
    <source>
        <dbReference type="ARBA" id="ARBA00022763"/>
    </source>
</evidence>
<feature type="binding site" evidence="9">
    <location>
        <begin position="58"/>
        <end position="62"/>
    </location>
    <ligand>
        <name>NAD(+)</name>
        <dbReference type="ChEBI" id="CHEBI:57540"/>
    </ligand>
</feature>
<name>A0A975BXW7_9BACT</name>
<keyword evidence="10" id="KW-0732">Signal</keyword>
<feature type="binding site" evidence="9">
    <location>
        <position position="330"/>
    </location>
    <ligand>
        <name>NAD(+)</name>
        <dbReference type="ChEBI" id="CHEBI:57540"/>
    </ligand>
</feature>
<dbReference type="SUPFAM" id="SSF56091">
    <property type="entry name" value="DNA ligase/mRNA capping enzyme, catalytic domain"/>
    <property type="match status" value="1"/>
</dbReference>
<accession>A0A975BXW7</accession>
<dbReference type="Gene3D" id="2.40.50.140">
    <property type="entry name" value="Nucleic acid-binding proteins"/>
    <property type="match status" value="1"/>
</dbReference>
<dbReference type="SMART" id="SM00532">
    <property type="entry name" value="LIGANc"/>
    <property type="match status" value="1"/>
</dbReference>
<evidence type="ECO:0000256" key="8">
    <source>
        <dbReference type="ARBA" id="ARBA00034005"/>
    </source>
</evidence>
<dbReference type="InterPro" id="IPR041663">
    <property type="entry name" value="DisA/LigA_HHH"/>
</dbReference>
<evidence type="ECO:0000256" key="3">
    <source>
        <dbReference type="ARBA" id="ARBA00022723"/>
    </source>
</evidence>
<dbReference type="Gene3D" id="1.10.150.20">
    <property type="entry name" value="5' to 3' exonuclease, C-terminal subdomain"/>
    <property type="match status" value="2"/>
</dbReference>
<comment type="similarity">
    <text evidence="9">Belongs to the NAD-dependent DNA ligase family. LigA subfamily.</text>
</comment>
<comment type="cofactor">
    <cofactor evidence="9">
        <name>Mg(2+)</name>
        <dbReference type="ChEBI" id="CHEBI:18420"/>
    </cofactor>
    <cofactor evidence="9">
        <name>Mn(2+)</name>
        <dbReference type="ChEBI" id="CHEBI:29035"/>
    </cofactor>
</comment>
<feature type="binding site" evidence="9">
    <location>
        <position position="426"/>
    </location>
    <ligand>
        <name>Zn(2+)</name>
        <dbReference type="ChEBI" id="CHEBI:29105"/>
    </ligand>
</feature>
<keyword evidence="7 9" id="KW-0234">DNA repair</keyword>
<dbReference type="Gene3D" id="1.10.287.610">
    <property type="entry name" value="Helix hairpin bin"/>
    <property type="match status" value="1"/>
</dbReference>
<feature type="binding site" evidence="9">
    <location>
        <position position="439"/>
    </location>
    <ligand>
        <name>Zn(2+)</name>
        <dbReference type="ChEBI" id="CHEBI:29105"/>
    </ligand>
</feature>
<dbReference type="HAMAP" id="MF_01588">
    <property type="entry name" value="DNA_ligase_A"/>
    <property type="match status" value="1"/>
</dbReference>
<dbReference type="InterPro" id="IPR012340">
    <property type="entry name" value="NA-bd_OB-fold"/>
</dbReference>
<evidence type="ECO:0000256" key="7">
    <source>
        <dbReference type="ARBA" id="ARBA00023204"/>
    </source>
</evidence>
<feature type="binding site" evidence="9">
    <location>
        <begin position="107"/>
        <end position="108"/>
    </location>
    <ligand>
        <name>NAD(+)</name>
        <dbReference type="ChEBI" id="CHEBI:57540"/>
    </ligand>
</feature>
<dbReference type="NCBIfam" id="NF005932">
    <property type="entry name" value="PRK07956.1"/>
    <property type="match status" value="1"/>
</dbReference>